<organism evidence="2 3">
    <name type="scientific">Nocardia gamkensis</name>
    <dbReference type="NCBI Taxonomy" id="352869"/>
    <lineage>
        <taxon>Bacteria</taxon>
        <taxon>Bacillati</taxon>
        <taxon>Actinomycetota</taxon>
        <taxon>Actinomycetes</taxon>
        <taxon>Mycobacteriales</taxon>
        <taxon>Nocardiaceae</taxon>
        <taxon>Nocardia</taxon>
    </lineage>
</organism>
<evidence type="ECO:0000313" key="2">
    <source>
        <dbReference type="EMBL" id="NKY27781.1"/>
    </source>
</evidence>
<reference evidence="2 3" key="1">
    <citation type="submission" date="2020-04" db="EMBL/GenBank/DDBJ databases">
        <title>MicrobeNet Type strains.</title>
        <authorList>
            <person name="Nicholson A.C."/>
        </authorList>
    </citation>
    <scope>NUCLEOTIDE SEQUENCE [LARGE SCALE GENOMIC DNA]</scope>
    <source>
        <strain evidence="2 3">DSM 44956</strain>
    </source>
</reference>
<feature type="region of interest" description="Disordered" evidence="1">
    <location>
        <begin position="206"/>
        <end position="241"/>
    </location>
</feature>
<accession>A0A7X6L4N4</accession>
<proteinExistence type="predicted"/>
<protein>
    <submittedName>
        <fullName evidence="2">Uncharacterized protein</fullName>
    </submittedName>
</protein>
<dbReference type="RefSeq" id="WP_062969453.1">
    <property type="nucleotide sequence ID" value="NZ_JAAXOS010000007.1"/>
</dbReference>
<sequence>MELGRRWALETLGEYGPRIREEIAEMVRAEHVASVDAQEASGHRSQSVYGEFWRGILERFEQLGELPGVVLVRPGQAPYKIPVVNGVALFPWRFGKSATDEPEGVLFGTSDARIAAANLKPVAEQGVLDFDLPDPGLTAEEREFFKTLQDVVKLPAVTTGRLVVVAISSSVRGLHLVQWGEVTLTDDGNILWTGARESLMKVSYSRPASTAPTGDFTTGAVPQKLKPAEPDAVNSENDERR</sequence>
<dbReference type="AlphaFoldDB" id="A0A7X6L4N4"/>
<evidence type="ECO:0000313" key="3">
    <source>
        <dbReference type="Proteomes" id="UP000540698"/>
    </source>
</evidence>
<dbReference type="EMBL" id="JAAXOS010000007">
    <property type="protein sequence ID" value="NKY27781.1"/>
    <property type="molecule type" value="Genomic_DNA"/>
</dbReference>
<feature type="compositionally biased region" description="Polar residues" evidence="1">
    <location>
        <begin position="206"/>
        <end position="216"/>
    </location>
</feature>
<keyword evidence="3" id="KW-1185">Reference proteome</keyword>
<name>A0A7X6L4N4_9NOCA</name>
<dbReference type="Proteomes" id="UP000540698">
    <property type="component" value="Unassembled WGS sequence"/>
</dbReference>
<comment type="caution">
    <text evidence="2">The sequence shown here is derived from an EMBL/GenBank/DDBJ whole genome shotgun (WGS) entry which is preliminary data.</text>
</comment>
<gene>
    <name evidence="2" type="ORF">HGB38_16330</name>
</gene>
<evidence type="ECO:0000256" key="1">
    <source>
        <dbReference type="SAM" id="MobiDB-lite"/>
    </source>
</evidence>